<dbReference type="GO" id="GO:0000502">
    <property type="term" value="C:proteasome complex"/>
    <property type="evidence" value="ECO:0007669"/>
    <property type="project" value="UniProtKB-KW"/>
</dbReference>
<feature type="region of interest" description="Disordered" evidence="11">
    <location>
        <begin position="283"/>
        <end position="336"/>
    </location>
</feature>
<evidence type="ECO:0000259" key="13">
    <source>
        <dbReference type="Pfam" id="PF11566"/>
    </source>
</evidence>
<dbReference type="PANTHER" id="PTHR13266">
    <property type="entry name" value="PROTEASOME INHIBITOR"/>
    <property type="match status" value="1"/>
</dbReference>
<dbReference type="STRING" id="765257.A0A0C9ZX13"/>
<dbReference type="GO" id="GO:0043161">
    <property type="term" value="P:proteasome-mediated ubiquitin-dependent protein catabolic process"/>
    <property type="evidence" value="ECO:0007669"/>
    <property type="project" value="InterPro"/>
</dbReference>
<evidence type="ECO:0000256" key="4">
    <source>
        <dbReference type="ARBA" id="ARBA00022481"/>
    </source>
</evidence>
<dbReference type="EMBL" id="KN833686">
    <property type="protein sequence ID" value="KIK30579.1"/>
    <property type="molecule type" value="Genomic_DNA"/>
</dbReference>
<keyword evidence="5" id="KW-0963">Cytoplasm</keyword>
<dbReference type="InterPro" id="IPR013886">
    <property type="entry name" value="PI31_Prot_C"/>
</dbReference>
<keyword evidence="9" id="KW-0007">Acetylation</keyword>
<reference evidence="14 15" key="1">
    <citation type="submission" date="2014-04" db="EMBL/GenBank/DDBJ databases">
        <authorList>
            <consortium name="DOE Joint Genome Institute"/>
            <person name="Kuo A."/>
            <person name="Kohler A."/>
            <person name="Costa M.D."/>
            <person name="Nagy L.G."/>
            <person name="Floudas D."/>
            <person name="Copeland A."/>
            <person name="Barry K.W."/>
            <person name="Cichocki N."/>
            <person name="Veneault-Fourrey C."/>
            <person name="LaButti K."/>
            <person name="Lindquist E.A."/>
            <person name="Lipzen A."/>
            <person name="Lundell T."/>
            <person name="Morin E."/>
            <person name="Murat C."/>
            <person name="Sun H."/>
            <person name="Tunlid A."/>
            <person name="Henrissat B."/>
            <person name="Grigoriev I.V."/>
            <person name="Hibbett D.S."/>
            <person name="Martin F."/>
            <person name="Nordberg H.P."/>
            <person name="Cantor M.N."/>
            <person name="Hua S.X."/>
        </authorList>
    </citation>
    <scope>NUCLEOTIDE SEQUENCE [LARGE SCALE GENOMIC DNA]</scope>
    <source>
        <strain evidence="14 15">441</strain>
    </source>
</reference>
<feature type="compositionally biased region" description="Low complexity" evidence="11">
    <location>
        <begin position="305"/>
        <end position="316"/>
    </location>
</feature>
<dbReference type="InterPro" id="IPR021625">
    <property type="entry name" value="PI31_Prot_N"/>
</dbReference>
<dbReference type="GO" id="GO:0005783">
    <property type="term" value="C:endoplasmic reticulum"/>
    <property type="evidence" value="ECO:0007669"/>
    <property type="project" value="UniProtKB-SubCell"/>
</dbReference>
<evidence type="ECO:0000256" key="11">
    <source>
        <dbReference type="SAM" id="MobiDB-lite"/>
    </source>
</evidence>
<evidence type="ECO:0000256" key="10">
    <source>
        <dbReference type="ARBA" id="ARBA00024805"/>
    </source>
</evidence>
<comment type="function">
    <text evidence="10">Plays an important role in control of proteasome function. Inhibits the hydrolysis of protein and peptide substrates by the 20S proteasome. Also inhibits the activation of the proteasome by the proteasome regulatory proteins PA700 and PA28.</text>
</comment>
<dbReference type="GO" id="GO:0070628">
    <property type="term" value="F:proteasome binding"/>
    <property type="evidence" value="ECO:0007669"/>
    <property type="project" value="InterPro"/>
</dbReference>
<evidence type="ECO:0000256" key="8">
    <source>
        <dbReference type="ARBA" id="ARBA00022942"/>
    </source>
</evidence>
<reference evidence="15" key="2">
    <citation type="submission" date="2015-01" db="EMBL/GenBank/DDBJ databases">
        <title>Evolutionary Origins and Diversification of the Mycorrhizal Mutualists.</title>
        <authorList>
            <consortium name="DOE Joint Genome Institute"/>
            <consortium name="Mycorrhizal Genomics Consortium"/>
            <person name="Kohler A."/>
            <person name="Kuo A."/>
            <person name="Nagy L.G."/>
            <person name="Floudas D."/>
            <person name="Copeland A."/>
            <person name="Barry K.W."/>
            <person name="Cichocki N."/>
            <person name="Veneault-Fourrey C."/>
            <person name="LaButti K."/>
            <person name="Lindquist E.A."/>
            <person name="Lipzen A."/>
            <person name="Lundell T."/>
            <person name="Morin E."/>
            <person name="Murat C."/>
            <person name="Riley R."/>
            <person name="Ohm R."/>
            <person name="Sun H."/>
            <person name="Tunlid A."/>
            <person name="Henrissat B."/>
            <person name="Grigoriev I.V."/>
            <person name="Hibbett D.S."/>
            <person name="Martin F."/>
        </authorList>
    </citation>
    <scope>NUCLEOTIDE SEQUENCE [LARGE SCALE GENOMIC DNA]</scope>
    <source>
        <strain evidence="15">441</strain>
    </source>
</reference>
<evidence type="ECO:0000256" key="3">
    <source>
        <dbReference type="ARBA" id="ARBA00006405"/>
    </source>
</evidence>
<dbReference type="AlphaFoldDB" id="A0A0C9ZX13"/>
<evidence type="ECO:0000256" key="6">
    <source>
        <dbReference type="ARBA" id="ARBA00022553"/>
    </source>
</evidence>
<keyword evidence="6" id="KW-0597">Phosphoprotein</keyword>
<dbReference type="PANTHER" id="PTHR13266:SF1">
    <property type="entry name" value="PROTEASOME INHIBITOR PI31 SUBUNIT"/>
    <property type="match status" value="1"/>
</dbReference>
<dbReference type="OrthoDB" id="68090at2759"/>
<comment type="subcellular location">
    <subcellularLocation>
        <location evidence="2">Cytoplasm</location>
    </subcellularLocation>
    <subcellularLocation>
        <location evidence="1">Endoplasmic reticulum</location>
    </subcellularLocation>
</comment>
<organism evidence="14 15">
    <name type="scientific">Pisolithus microcarpus 441</name>
    <dbReference type="NCBI Taxonomy" id="765257"/>
    <lineage>
        <taxon>Eukaryota</taxon>
        <taxon>Fungi</taxon>
        <taxon>Dikarya</taxon>
        <taxon>Basidiomycota</taxon>
        <taxon>Agaricomycotina</taxon>
        <taxon>Agaricomycetes</taxon>
        <taxon>Agaricomycetidae</taxon>
        <taxon>Boletales</taxon>
        <taxon>Sclerodermatineae</taxon>
        <taxon>Pisolithaceae</taxon>
        <taxon>Pisolithus</taxon>
    </lineage>
</organism>
<evidence type="ECO:0000259" key="12">
    <source>
        <dbReference type="Pfam" id="PF08577"/>
    </source>
</evidence>
<keyword evidence="8" id="KW-0647">Proteasome</keyword>
<dbReference type="HOGENOM" id="CLU_044125_0_0_1"/>
<name>A0A0C9ZX13_9AGAM</name>
<proteinExistence type="inferred from homology"/>
<dbReference type="Gene3D" id="3.40.1000.30">
    <property type="match status" value="1"/>
</dbReference>
<protein>
    <submittedName>
        <fullName evidence="14">Uncharacterized protein</fullName>
    </submittedName>
</protein>
<feature type="domain" description="PI31 proteasome regulator C-terminal" evidence="12">
    <location>
        <begin position="225"/>
        <end position="297"/>
    </location>
</feature>
<feature type="compositionally biased region" description="Low complexity" evidence="11">
    <location>
        <begin position="186"/>
        <end position="196"/>
    </location>
</feature>
<evidence type="ECO:0000313" key="14">
    <source>
        <dbReference type="EMBL" id="KIK30579.1"/>
    </source>
</evidence>
<keyword evidence="15" id="KW-1185">Reference proteome</keyword>
<keyword evidence="4" id="KW-0488">Methylation</keyword>
<evidence type="ECO:0000313" key="15">
    <source>
        <dbReference type="Proteomes" id="UP000054018"/>
    </source>
</evidence>
<comment type="similarity">
    <text evidence="3">Belongs to the proteasome inhibitor PI31 family.</text>
</comment>
<gene>
    <name evidence="14" type="ORF">PISMIDRAFT_670640</name>
</gene>
<feature type="region of interest" description="Disordered" evidence="11">
    <location>
        <begin position="174"/>
        <end position="198"/>
    </location>
</feature>
<sequence length="336" mass="36435">MANDILDPAALLRQLPDLLPQSNKVLSSAHDAISVLVHTAFTALGFRLVATDDMSPARSHPNNALPDDWNTKGLVDRTFRYRHEQSSLEFLVKVIKLGQRTLINAIAVESDKSASLDISTNDFTSPSFYPHDVARPDAPPLVHGFISSNRVTDFICQLKLKIIQKLVPGLRKEGYTEGSEDASTNVGPSVPRSVPVPVHPRPSTPPIDFPYGPGSHIPPQNPLEIGRRDLEPFGSNPFVPPPLFPPHGGDGMFVGPEHPIFGPRGNRSNDVRGPWGGDGYLPPMGAPPGARFDPIVPSPGPLNRFPPRFGRGTPRGRSGEPDNDEFMPPGAGDMFM</sequence>
<dbReference type="Pfam" id="PF08577">
    <property type="entry name" value="PI31_Prot_C"/>
    <property type="match status" value="1"/>
</dbReference>
<evidence type="ECO:0000256" key="2">
    <source>
        <dbReference type="ARBA" id="ARBA00004496"/>
    </source>
</evidence>
<feature type="domain" description="PI31 proteasome regulator N-terminal" evidence="13">
    <location>
        <begin position="24"/>
        <end position="173"/>
    </location>
</feature>
<keyword evidence="7" id="KW-0256">Endoplasmic reticulum</keyword>
<dbReference type="Pfam" id="PF11566">
    <property type="entry name" value="PI31_Prot_N"/>
    <property type="match status" value="1"/>
</dbReference>
<dbReference type="GO" id="GO:0004866">
    <property type="term" value="F:endopeptidase inhibitor activity"/>
    <property type="evidence" value="ECO:0007669"/>
    <property type="project" value="InterPro"/>
</dbReference>
<accession>A0A0C9ZX13</accession>
<dbReference type="InterPro" id="IPR045128">
    <property type="entry name" value="PI31-like"/>
</dbReference>
<evidence type="ECO:0000256" key="1">
    <source>
        <dbReference type="ARBA" id="ARBA00004240"/>
    </source>
</evidence>
<evidence type="ECO:0000256" key="7">
    <source>
        <dbReference type="ARBA" id="ARBA00022824"/>
    </source>
</evidence>
<dbReference type="Proteomes" id="UP000054018">
    <property type="component" value="Unassembled WGS sequence"/>
</dbReference>
<evidence type="ECO:0000256" key="5">
    <source>
        <dbReference type="ARBA" id="ARBA00022490"/>
    </source>
</evidence>
<evidence type="ECO:0000256" key="9">
    <source>
        <dbReference type="ARBA" id="ARBA00022990"/>
    </source>
</evidence>